<dbReference type="AlphaFoldDB" id="A0AAV4VKC5"/>
<gene>
    <name evidence="1" type="ORF">CEXT_47501</name>
</gene>
<evidence type="ECO:0000313" key="2">
    <source>
        <dbReference type="Proteomes" id="UP001054945"/>
    </source>
</evidence>
<reference evidence="1 2" key="1">
    <citation type="submission" date="2021-06" db="EMBL/GenBank/DDBJ databases">
        <title>Caerostris extrusa draft genome.</title>
        <authorList>
            <person name="Kono N."/>
            <person name="Arakawa K."/>
        </authorList>
    </citation>
    <scope>NUCLEOTIDE SEQUENCE [LARGE SCALE GENOMIC DNA]</scope>
</reference>
<name>A0AAV4VKC5_CAEEX</name>
<evidence type="ECO:0000313" key="1">
    <source>
        <dbReference type="EMBL" id="GIY70498.1"/>
    </source>
</evidence>
<proteinExistence type="predicted"/>
<protein>
    <submittedName>
        <fullName evidence="1">Uncharacterized protein</fullName>
    </submittedName>
</protein>
<sequence length="152" mass="17829">MVDFIIVWIADDMGNFFLVLASKLCRPKWFVSLLAEKHRHGYCVEQWISSLVCSKKYESIKRHFYLRNPNKGRNGRLQRCRAFAAKWRLCGEWDSTPSLSYTPPPLPSFLTGYFTSLENWNIIFPTTRQMFVEKEHHTYDRGCRVLGTVGSE</sequence>
<dbReference type="Proteomes" id="UP001054945">
    <property type="component" value="Unassembled WGS sequence"/>
</dbReference>
<comment type="caution">
    <text evidence="1">The sequence shown here is derived from an EMBL/GenBank/DDBJ whole genome shotgun (WGS) entry which is preliminary data.</text>
</comment>
<organism evidence="1 2">
    <name type="scientific">Caerostris extrusa</name>
    <name type="common">Bark spider</name>
    <name type="synonym">Caerostris bankana</name>
    <dbReference type="NCBI Taxonomy" id="172846"/>
    <lineage>
        <taxon>Eukaryota</taxon>
        <taxon>Metazoa</taxon>
        <taxon>Ecdysozoa</taxon>
        <taxon>Arthropoda</taxon>
        <taxon>Chelicerata</taxon>
        <taxon>Arachnida</taxon>
        <taxon>Araneae</taxon>
        <taxon>Araneomorphae</taxon>
        <taxon>Entelegynae</taxon>
        <taxon>Araneoidea</taxon>
        <taxon>Araneidae</taxon>
        <taxon>Caerostris</taxon>
    </lineage>
</organism>
<keyword evidence="2" id="KW-1185">Reference proteome</keyword>
<dbReference type="EMBL" id="BPLR01014673">
    <property type="protein sequence ID" value="GIY70498.1"/>
    <property type="molecule type" value="Genomic_DNA"/>
</dbReference>
<accession>A0AAV4VKC5</accession>